<accession>A0AAN9KDH8</accession>
<proteinExistence type="predicted"/>
<dbReference type="AlphaFoldDB" id="A0AAN9KDH8"/>
<protein>
    <submittedName>
        <fullName evidence="2">Uncharacterized protein</fullName>
    </submittedName>
</protein>
<keyword evidence="3" id="KW-1185">Reference proteome</keyword>
<dbReference type="EMBL" id="JAYMYQ010000008">
    <property type="protein sequence ID" value="KAK7314708.1"/>
    <property type="molecule type" value="Genomic_DNA"/>
</dbReference>
<dbReference type="Proteomes" id="UP001367508">
    <property type="component" value="Unassembled WGS sequence"/>
</dbReference>
<keyword evidence="1" id="KW-0472">Membrane</keyword>
<keyword evidence="1" id="KW-1133">Transmembrane helix</keyword>
<reference evidence="2 3" key="1">
    <citation type="submission" date="2024-01" db="EMBL/GenBank/DDBJ databases">
        <title>The genomes of 5 underutilized Papilionoideae crops provide insights into root nodulation and disease resistanc.</title>
        <authorList>
            <person name="Jiang F."/>
        </authorList>
    </citation>
    <scope>NUCLEOTIDE SEQUENCE [LARGE SCALE GENOMIC DNA]</scope>
    <source>
        <strain evidence="2">LVBAO_FW01</strain>
        <tissue evidence="2">Leaves</tissue>
    </source>
</reference>
<evidence type="ECO:0000256" key="1">
    <source>
        <dbReference type="SAM" id="Phobius"/>
    </source>
</evidence>
<comment type="caution">
    <text evidence="2">The sequence shown here is derived from an EMBL/GenBank/DDBJ whole genome shotgun (WGS) entry which is preliminary data.</text>
</comment>
<name>A0AAN9KDH8_CANGL</name>
<organism evidence="2 3">
    <name type="scientific">Canavalia gladiata</name>
    <name type="common">Sword bean</name>
    <name type="synonym">Dolichos gladiatus</name>
    <dbReference type="NCBI Taxonomy" id="3824"/>
    <lineage>
        <taxon>Eukaryota</taxon>
        <taxon>Viridiplantae</taxon>
        <taxon>Streptophyta</taxon>
        <taxon>Embryophyta</taxon>
        <taxon>Tracheophyta</taxon>
        <taxon>Spermatophyta</taxon>
        <taxon>Magnoliopsida</taxon>
        <taxon>eudicotyledons</taxon>
        <taxon>Gunneridae</taxon>
        <taxon>Pentapetalae</taxon>
        <taxon>rosids</taxon>
        <taxon>fabids</taxon>
        <taxon>Fabales</taxon>
        <taxon>Fabaceae</taxon>
        <taxon>Papilionoideae</taxon>
        <taxon>50 kb inversion clade</taxon>
        <taxon>NPAAA clade</taxon>
        <taxon>indigoferoid/millettioid clade</taxon>
        <taxon>Phaseoleae</taxon>
        <taxon>Canavalia</taxon>
    </lineage>
</organism>
<feature type="transmembrane region" description="Helical" evidence="1">
    <location>
        <begin position="20"/>
        <end position="41"/>
    </location>
</feature>
<keyword evidence="1" id="KW-0812">Transmembrane</keyword>
<evidence type="ECO:0000313" key="3">
    <source>
        <dbReference type="Proteomes" id="UP001367508"/>
    </source>
</evidence>
<gene>
    <name evidence="2" type="ORF">VNO77_33235</name>
</gene>
<sequence length="79" mass="8851">MLKLSESKEGKRDLKESLTLMAMMTLLMHLLMLRITIRIALRCILEQGLTPVLKSFNKIPLGRTVLAIKSATEDGPTNL</sequence>
<evidence type="ECO:0000313" key="2">
    <source>
        <dbReference type="EMBL" id="KAK7314708.1"/>
    </source>
</evidence>